<dbReference type="Pfam" id="PF23256">
    <property type="entry name" value="CHX17_2nd"/>
    <property type="match status" value="1"/>
</dbReference>
<proteinExistence type="inferred from homology"/>
<dbReference type="Gene3D" id="3.40.50.12370">
    <property type="match status" value="1"/>
</dbReference>
<dbReference type="PANTHER" id="PTHR32468">
    <property type="entry name" value="CATION/H + ANTIPORTER"/>
    <property type="match status" value="1"/>
</dbReference>
<dbReference type="GO" id="GO:0009941">
    <property type="term" value="C:chloroplast envelope"/>
    <property type="evidence" value="ECO:0007669"/>
    <property type="project" value="UniProtKB-SubCell"/>
</dbReference>
<feature type="transmembrane region" description="Helical" evidence="12">
    <location>
        <begin position="158"/>
        <end position="180"/>
    </location>
</feature>
<dbReference type="InterPro" id="IPR006153">
    <property type="entry name" value="Cation/H_exchanger_TM"/>
</dbReference>
<evidence type="ECO:0000256" key="6">
    <source>
        <dbReference type="ARBA" id="ARBA00022692"/>
    </source>
</evidence>
<evidence type="ECO:0000256" key="5">
    <source>
        <dbReference type="ARBA" id="ARBA00022538"/>
    </source>
</evidence>
<evidence type="ECO:0000313" key="16">
    <source>
        <dbReference type="EMBL" id="KAJ3703142.1"/>
    </source>
</evidence>
<name>A0AAD5ZS91_9POAL</name>
<comment type="caution">
    <text evidence="16">The sequence shown here is derived from an EMBL/GenBank/DDBJ whole genome shotgun (WGS) entry which is preliminary data.</text>
</comment>
<keyword evidence="6 12" id="KW-0812">Transmembrane</keyword>
<feature type="transmembrane region" description="Helical" evidence="12">
    <location>
        <begin position="262"/>
        <end position="282"/>
    </location>
</feature>
<dbReference type="AlphaFoldDB" id="A0AAD5ZS91"/>
<feature type="transmembrane region" description="Helical" evidence="12">
    <location>
        <begin position="125"/>
        <end position="146"/>
    </location>
</feature>
<dbReference type="GO" id="GO:0006813">
    <property type="term" value="P:potassium ion transport"/>
    <property type="evidence" value="ECO:0007669"/>
    <property type="project" value="UniProtKB-KW"/>
</dbReference>
<evidence type="ECO:0000256" key="8">
    <source>
        <dbReference type="ARBA" id="ARBA00022989"/>
    </source>
</evidence>
<feature type="transmembrane region" description="Helical" evidence="12">
    <location>
        <begin position="369"/>
        <end position="390"/>
    </location>
</feature>
<keyword evidence="10 12" id="KW-0472">Membrane</keyword>
<feature type="transmembrane region" description="Helical" evidence="12">
    <location>
        <begin position="29"/>
        <end position="50"/>
    </location>
</feature>
<evidence type="ECO:0000256" key="12">
    <source>
        <dbReference type="SAM" id="Phobius"/>
    </source>
</evidence>
<reference evidence="16 17" key="1">
    <citation type="journal article" date="2022" name="Cell">
        <title>Repeat-based holocentromeres influence genome architecture and karyotype evolution.</title>
        <authorList>
            <person name="Hofstatter P.G."/>
            <person name="Thangavel G."/>
            <person name="Lux T."/>
            <person name="Neumann P."/>
            <person name="Vondrak T."/>
            <person name="Novak P."/>
            <person name="Zhang M."/>
            <person name="Costa L."/>
            <person name="Castellani M."/>
            <person name="Scott A."/>
            <person name="Toegelov H."/>
            <person name="Fuchs J."/>
            <person name="Mata-Sucre Y."/>
            <person name="Dias Y."/>
            <person name="Vanzela A.L.L."/>
            <person name="Huettel B."/>
            <person name="Almeida C.C.S."/>
            <person name="Simkova H."/>
            <person name="Souza G."/>
            <person name="Pedrosa-Harand A."/>
            <person name="Macas J."/>
            <person name="Mayer K.F.X."/>
            <person name="Houben A."/>
            <person name="Marques A."/>
        </authorList>
    </citation>
    <scope>NUCLEOTIDE SEQUENCE [LARGE SCALE GENOMIC DNA]</scope>
    <source>
        <strain evidence="16">RhyTen1mFocal</strain>
    </source>
</reference>
<feature type="transmembrane region" description="Helical" evidence="12">
    <location>
        <begin position="95"/>
        <end position="113"/>
    </location>
</feature>
<keyword evidence="17" id="KW-1185">Reference proteome</keyword>
<feature type="transmembrane region" description="Helical" evidence="12">
    <location>
        <begin position="192"/>
        <end position="213"/>
    </location>
</feature>
<keyword evidence="4" id="KW-0813">Transport</keyword>
<evidence type="ECO:0000256" key="7">
    <source>
        <dbReference type="ARBA" id="ARBA00022958"/>
    </source>
</evidence>
<dbReference type="InterPro" id="IPR050794">
    <property type="entry name" value="CPA2_transporter"/>
</dbReference>
<keyword evidence="8 12" id="KW-1133">Transmembrane helix</keyword>
<dbReference type="PANTHER" id="PTHR32468:SF90">
    <property type="entry name" value="OS05G0473401 PROTEIN"/>
    <property type="match status" value="1"/>
</dbReference>
<feature type="domain" description="Cation/H+ exchanger transmembrane" evidence="13">
    <location>
        <begin position="43"/>
        <end position="410"/>
    </location>
</feature>
<feature type="transmembrane region" description="Helical" evidence="12">
    <location>
        <begin position="343"/>
        <end position="362"/>
    </location>
</feature>
<dbReference type="GO" id="GO:0006885">
    <property type="term" value="P:regulation of pH"/>
    <property type="evidence" value="ECO:0007669"/>
    <property type="project" value="TreeGrafter"/>
</dbReference>
<dbReference type="EMBL" id="JAMRDG010000001">
    <property type="protein sequence ID" value="KAJ3703142.1"/>
    <property type="molecule type" value="Genomic_DNA"/>
</dbReference>
<feature type="transmembrane region" description="Helical" evidence="12">
    <location>
        <begin position="57"/>
        <end position="75"/>
    </location>
</feature>
<evidence type="ECO:0000259" key="14">
    <source>
        <dbReference type="Pfam" id="PF23256"/>
    </source>
</evidence>
<feature type="transmembrane region" description="Helical" evidence="12">
    <location>
        <begin position="402"/>
        <end position="423"/>
    </location>
</feature>
<evidence type="ECO:0000256" key="10">
    <source>
        <dbReference type="ARBA" id="ARBA00023136"/>
    </source>
</evidence>
<comment type="function">
    <text evidence="1">May function as sodium-coupled metabolite transporter across the chloroplast envelope.</text>
</comment>
<dbReference type="GO" id="GO:1902600">
    <property type="term" value="P:proton transmembrane transport"/>
    <property type="evidence" value="ECO:0007669"/>
    <property type="project" value="InterPro"/>
</dbReference>
<sequence length="784" mass="86470">MDLQCYRAQDESTFNVGIWEGANPLTSSLSLLSMQLVFIIVLTQFLFYILKPIKQPRIVAEILAGIILGPSFLGSNKTFKKLFYPARGEQVLETLTPFGVMFFIFLIGVKTDLRVMFHAGKKAPIIGMIGLIVCVAVVLPTCMSNMMSLEPDIVKVPFFMASLSVSLSINSVMVIVPILSDLNLLNSELGRIALSGSMTNDFVGWAMLAVIIVSEASANSSQTAIWAALSIVALVLFILLVVRPFAIWVVEKTPQGKPVEEGYVFAFLLLLLLVIFYTDIIGTNSFTGALVLGLVVPDGPPLGSALTEKIETVTKGLIVPLYYTVVGSKINLWHLTFAKLPSIIFFGVLGKMVGILLPSLYYKIPFLDALALSLVMVSKGIVEVMTYNFWMSNKLIDHNTYSILILSVMLVPAICIPIASTLYDPARCYAVYKRRTIQHLKEDAELRILACVHDQSHVPGILNLLEASYPTIQSPICVYLLQLVELVGRLIPIFIPHKIDRSSMADGTTGFEADPIINAFLLHEQSNQGVLSVAPFTTISPYISMHDEVCRLAVDKRVSLILLHFHQRTDISGHVRANNGLRTVNQKVISGAPCSVAILIDRQATDTTSVTNEFMHEVVVLFFGGCDDREALAYGERMARHPGISLTVIRFLPSRGIKDDQAERRLDNQILDEIKTVGLRTGNVRYVEELVGDMENIVQVIRSLDRDSYDLVMVGMRHTWNAVMANDSLSDWSECPELGVVGDFLATAEFDSRFSVLIIKQQDQGGMLVAGYNAPGHAEDPPTH</sequence>
<evidence type="ECO:0000256" key="9">
    <source>
        <dbReference type="ARBA" id="ARBA00023065"/>
    </source>
</evidence>
<keyword evidence="5" id="KW-0633">Potassium transport</keyword>
<dbReference type="Gene3D" id="1.20.1530.20">
    <property type="match status" value="1"/>
</dbReference>
<keyword evidence="9" id="KW-0406">Ion transport</keyword>
<evidence type="ECO:0000256" key="4">
    <source>
        <dbReference type="ARBA" id="ARBA00022448"/>
    </source>
</evidence>
<evidence type="ECO:0000313" key="17">
    <source>
        <dbReference type="Proteomes" id="UP001210211"/>
    </source>
</evidence>
<dbReference type="Proteomes" id="UP001210211">
    <property type="component" value="Unassembled WGS sequence"/>
</dbReference>
<evidence type="ECO:0000259" key="15">
    <source>
        <dbReference type="Pfam" id="PF23259"/>
    </source>
</evidence>
<accession>A0AAD5ZS91</accession>
<dbReference type="InterPro" id="IPR038770">
    <property type="entry name" value="Na+/solute_symporter_sf"/>
</dbReference>
<keyword evidence="7" id="KW-0630">Potassium</keyword>
<gene>
    <name evidence="16" type="ORF">LUZ61_006847</name>
</gene>
<feature type="domain" description="Cation/H(+) antiporter central" evidence="14">
    <location>
        <begin position="478"/>
        <end position="608"/>
    </location>
</feature>
<feature type="transmembrane region" description="Helical" evidence="12">
    <location>
        <begin position="225"/>
        <end position="250"/>
    </location>
</feature>
<evidence type="ECO:0000259" key="13">
    <source>
        <dbReference type="Pfam" id="PF00999"/>
    </source>
</evidence>
<dbReference type="Pfam" id="PF23259">
    <property type="entry name" value="CHX17_C"/>
    <property type="match status" value="1"/>
</dbReference>
<dbReference type="GO" id="GO:0012505">
    <property type="term" value="C:endomembrane system"/>
    <property type="evidence" value="ECO:0007669"/>
    <property type="project" value="TreeGrafter"/>
</dbReference>
<comment type="subcellular location">
    <subcellularLocation>
        <location evidence="3">Membrane</location>
        <topology evidence="3">Multi-pass membrane protein</topology>
    </subcellularLocation>
    <subcellularLocation>
        <location evidence="2">Plastid</location>
        <location evidence="2">Chloroplast envelope</location>
    </subcellularLocation>
</comment>
<evidence type="ECO:0008006" key="18">
    <source>
        <dbReference type="Google" id="ProtNLM"/>
    </source>
</evidence>
<evidence type="ECO:0000256" key="1">
    <source>
        <dbReference type="ARBA" id="ARBA00003198"/>
    </source>
</evidence>
<evidence type="ECO:0000256" key="2">
    <source>
        <dbReference type="ARBA" id="ARBA00004119"/>
    </source>
</evidence>
<evidence type="ECO:0000256" key="3">
    <source>
        <dbReference type="ARBA" id="ARBA00004141"/>
    </source>
</evidence>
<protein>
    <recommendedName>
        <fullName evidence="18">Cation/H+ exchanger domain-containing protein</fullName>
    </recommendedName>
</protein>
<dbReference type="InterPro" id="IPR057290">
    <property type="entry name" value="CHX17_C"/>
</dbReference>
<dbReference type="InterPro" id="IPR057291">
    <property type="entry name" value="CHX17_2nd"/>
</dbReference>
<organism evidence="16 17">
    <name type="scientific">Rhynchospora tenuis</name>
    <dbReference type="NCBI Taxonomy" id="198213"/>
    <lineage>
        <taxon>Eukaryota</taxon>
        <taxon>Viridiplantae</taxon>
        <taxon>Streptophyta</taxon>
        <taxon>Embryophyta</taxon>
        <taxon>Tracheophyta</taxon>
        <taxon>Spermatophyta</taxon>
        <taxon>Magnoliopsida</taxon>
        <taxon>Liliopsida</taxon>
        <taxon>Poales</taxon>
        <taxon>Cyperaceae</taxon>
        <taxon>Cyperoideae</taxon>
        <taxon>Rhynchosporeae</taxon>
        <taxon>Rhynchospora</taxon>
    </lineage>
</organism>
<feature type="domain" description="Cation/H(+) antiporter C-terminal" evidence="15">
    <location>
        <begin position="618"/>
        <end position="762"/>
    </location>
</feature>
<dbReference type="GO" id="GO:0015297">
    <property type="term" value="F:antiporter activity"/>
    <property type="evidence" value="ECO:0007669"/>
    <property type="project" value="InterPro"/>
</dbReference>
<comment type="similarity">
    <text evidence="11">Belongs to the monovalent cation:proton antiporter 2 (CPA2) transporter (TC 2.A.37) family. CHX (TC 2.A.37.4) subfamily.</text>
</comment>
<dbReference type="GO" id="GO:0016020">
    <property type="term" value="C:membrane"/>
    <property type="evidence" value="ECO:0007669"/>
    <property type="project" value="UniProtKB-SubCell"/>
</dbReference>
<dbReference type="Pfam" id="PF00999">
    <property type="entry name" value="Na_H_Exchanger"/>
    <property type="match status" value="1"/>
</dbReference>
<evidence type="ECO:0000256" key="11">
    <source>
        <dbReference type="ARBA" id="ARBA00038341"/>
    </source>
</evidence>